<evidence type="ECO:0000313" key="3">
    <source>
        <dbReference type="Proteomes" id="UP000261600"/>
    </source>
</evidence>
<dbReference type="AlphaFoldDB" id="A0A3Q3KMA8"/>
<keyword evidence="3" id="KW-1185">Reference proteome</keyword>
<dbReference type="Ensembl" id="ENSMALT00000031297.1">
    <property type="protein sequence ID" value="ENSMALP00000030753.1"/>
    <property type="gene ID" value="ENSMALG00000021252.1"/>
</dbReference>
<sequence>MHESQVGARSVLDQDKKSCLLMCNKEQSPFNQRDKEGFLLWHILNSTNGGQAAHQELPEPSSPLLKTILGALVRRQRRSEEVNPSDPLRSQSHPSFSVRDHKNTSHSQLEHDQAGAVSKETITSCDDPLKVLQPNGPGRLQAVVLF</sequence>
<dbReference type="Proteomes" id="UP000261600">
    <property type="component" value="Unplaced"/>
</dbReference>
<proteinExistence type="predicted"/>
<protein>
    <submittedName>
        <fullName evidence="2">Uncharacterized protein</fullName>
    </submittedName>
</protein>
<reference evidence="2" key="1">
    <citation type="submission" date="2025-08" db="UniProtKB">
        <authorList>
            <consortium name="Ensembl"/>
        </authorList>
    </citation>
    <scope>IDENTIFICATION</scope>
</reference>
<evidence type="ECO:0000256" key="1">
    <source>
        <dbReference type="SAM" id="MobiDB-lite"/>
    </source>
</evidence>
<feature type="region of interest" description="Disordered" evidence="1">
    <location>
        <begin position="75"/>
        <end position="120"/>
    </location>
</feature>
<reference evidence="2" key="2">
    <citation type="submission" date="2025-09" db="UniProtKB">
        <authorList>
            <consortium name="Ensembl"/>
        </authorList>
    </citation>
    <scope>IDENTIFICATION</scope>
</reference>
<accession>A0A3Q3KMA8</accession>
<feature type="compositionally biased region" description="Basic and acidic residues" evidence="1">
    <location>
        <begin position="98"/>
        <end position="113"/>
    </location>
</feature>
<evidence type="ECO:0000313" key="2">
    <source>
        <dbReference type="Ensembl" id="ENSMALP00000030753.1"/>
    </source>
</evidence>
<organism evidence="2 3">
    <name type="scientific">Monopterus albus</name>
    <name type="common">Swamp eel</name>
    <dbReference type="NCBI Taxonomy" id="43700"/>
    <lineage>
        <taxon>Eukaryota</taxon>
        <taxon>Metazoa</taxon>
        <taxon>Chordata</taxon>
        <taxon>Craniata</taxon>
        <taxon>Vertebrata</taxon>
        <taxon>Euteleostomi</taxon>
        <taxon>Actinopterygii</taxon>
        <taxon>Neopterygii</taxon>
        <taxon>Teleostei</taxon>
        <taxon>Neoteleostei</taxon>
        <taxon>Acanthomorphata</taxon>
        <taxon>Anabantaria</taxon>
        <taxon>Synbranchiformes</taxon>
        <taxon>Synbranchidae</taxon>
        <taxon>Monopterus</taxon>
    </lineage>
</organism>
<name>A0A3Q3KMA8_MONAL</name>